<evidence type="ECO:0000256" key="1">
    <source>
        <dbReference type="ARBA" id="ARBA00022801"/>
    </source>
</evidence>
<dbReference type="InterPro" id="IPR005181">
    <property type="entry name" value="SASA"/>
</dbReference>
<dbReference type="Gene3D" id="3.40.50.1110">
    <property type="entry name" value="SGNH hydrolase"/>
    <property type="match status" value="1"/>
</dbReference>
<sequence>MERLFFSILSILISLSGFVHAQSNELKAAGIFSDNVVLQKGKPIVVWGTAVPGCKVTVVLNKISKNVMTNGEGKWKAILPALNYGGPFTLKIKSQDSLIAFKNVMVGEVWLASGQSNMNFQMKRPIKKLDSIAALANFPMIREFNMSRQTSNRPQTDIPKGQWRVCTPETVKDYSAVCYFFAKTLYTRKKIAIGIVNASWPGTRIESWMSKEALESLPDFKDLALNAFNDTTDWRQKQRNADRIDSLRQIAIQTAHNGLDQGVTRIDYVDTAWKMAKYPLKASELKAPYYSIIWFRKSITIPEQPNATGYTLRLGKILESNITYFNGVEIGRNRNLDMTEYKVPASLVKSGKNVITVRMVNGWGSGQLGSPRDSAYLKLNNSNTRLSLNGSWLYNDQIEQPLSWGTSYQNKPTGLFNAMINPILPFSIKGIIWYQGESNANDFAQYEVLQPLLIKDWRKRWQMGDIPFLFVQLPNLLGAKNWPWMREAQSRSLSLPITGMAVSIDLGDPYDIHPSDKEQVGVRLALLAESIAYHKKVTCNGPRFKEMHISGNQITIHFQDAKAGLLYKKNSSGSGFTIAGKDQIFYPAIAQLNTDGTIALSSDAVSNPLAVRYAWKDNPEVTIFNREGLPLAPFRTDRWVPNLNDKN</sequence>
<keyword evidence="1" id="KW-0378">Hydrolase</keyword>
<feature type="chain" id="PRO_5045851518" evidence="2">
    <location>
        <begin position="22"/>
        <end position="647"/>
    </location>
</feature>
<evidence type="ECO:0000313" key="4">
    <source>
        <dbReference type="EMBL" id="MFD2162221.1"/>
    </source>
</evidence>
<dbReference type="SUPFAM" id="SSF49785">
    <property type="entry name" value="Galactose-binding domain-like"/>
    <property type="match status" value="1"/>
</dbReference>
<dbReference type="InterPro" id="IPR039329">
    <property type="entry name" value="SIAE"/>
</dbReference>
<keyword evidence="5" id="KW-1185">Reference proteome</keyword>
<dbReference type="Proteomes" id="UP001597387">
    <property type="component" value="Unassembled WGS sequence"/>
</dbReference>
<dbReference type="RefSeq" id="WP_255897714.1">
    <property type="nucleotide sequence ID" value="NZ_JAFMZO010000001.1"/>
</dbReference>
<evidence type="ECO:0000313" key="5">
    <source>
        <dbReference type="Proteomes" id="UP001597387"/>
    </source>
</evidence>
<gene>
    <name evidence="4" type="ORF">ACFSJU_07440</name>
</gene>
<proteinExistence type="predicted"/>
<name>A0ABW4ZK79_9SPHI</name>
<dbReference type="InterPro" id="IPR036514">
    <property type="entry name" value="SGNH_hydro_sf"/>
</dbReference>
<dbReference type="PANTHER" id="PTHR22901">
    <property type="entry name" value="SIALATE O-ACETYLESTERASE"/>
    <property type="match status" value="1"/>
</dbReference>
<feature type="domain" description="Sialate O-acetylesterase" evidence="3">
    <location>
        <begin position="414"/>
        <end position="520"/>
    </location>
</feature>
<dbReference type="PANTHER" id="PTHR22901:SF0">
    <property type="entry name" value="SIALATE O-ACETYLESTERASE"/>
    <property type="match status" value="1"/>
</dbReference>
<organism evidence="4 5">
    <name type="scientific">Paradesertivirga mongoliensis</name>
    <dbReference type="NCBI Taxonomy" id="2100740"/>
    <lineage>
        <taxon>Bacteria</taxon>
        <taxon>Pseudomonadati</taxon>
        <taxon>Bacteroidota</taxon>
        <taxon>Sphingobacteriia</taxon>
        <taxon>Sphingobacteriales</taxon>
        <taxon>Sphingobacteriaceae</taxon>
        <taxon>Paradesertivirga</taxon>
    </lineage>
</organism>
<dbReference type="Pfam" id="PF03629">
    <property type="entry name" value="SASA"/>
    <property type="match status" value="1"/>
</dbReference>
<protein>
    <submittedName>
        <fullName evidence="4">Sialate O-acetylesterase</fullName>
    </submittedName>
</protein>
<dbReference type="InterPro" id="IPR008979">
    <property type="entry name" value="Galactose-bd-like_sf"/>
</dbReference>
<dbReference type="SUPFAM" id="SSF52266">
    <property type="entry name" value="SGNH hydrolase"/>
    <property type="match status" value="1"/>
</dbReference>
<feature type="signal peptide" evidence="2">
    <location>
        <begin position="1"/>
        <end position="21"/>
    </location>
</feature>
<accession>A0ABW4ZK79</accession>
<reference evidence="5" key="1">
    <citation type="journal article" date="2019" name="Int. J. Syst. Evol. Microbiol.">
        <title>The Global Catalogue of Microorganisms (GCM) 10K type strain sequencing project: providing services to taxonomists for standard genome sequencing and annotation.</title>
        <authorList>
            <consortium name="The Broad Institute Genomics Platform"/>
            <consortium name="The Broad Institute Genome Sequencing Center for Infectious Disease"/>
            <person name="Wu L."/>
            <person name="Ma J."/>
        </authorList>
    </citation>
    <scope>NUCLEOTIDE SEQUENCE [LARGE SCALE GENOMIC DNA]</scope>
    <source>
        <strain evidence="5">KCTC 42217</strain>
    </source>
</reference>
<dbReference type="Gene3D" id="2.60.120.260">
    <property type="entry name" value="Galactose-binding domain-like"/>
    <property type="match status" value="1"/>
</dbReference>
<comment type="caution">
    <text evidence="4">The sequence shown here is derived from an EMBL/GenBank/DDBJ whole genome shotgun (WGS) entry which is preliminary data.</text>
</comment>
<evidence type="ECO:0000259" key="3">
    <source>
        <dbReference type="Pfam" id="PF03629"/>
    </source>
</evidence>
<keyword evidence="2" id="KW-0732">Signal</keyword>
<dbReference type="EMBL" id="JBHUHZ010000001">
    <property type="protein sequence ID" value="MFD2162221.1"/>
    <property type="molecule type" value="Genomic_DNA"/>
</dbReference>
<evidence type="ECO:0000256" key="2">
    <source>
        <dbReference type="SAM" id="SignalP"/>
    </source>
</evidence>